<dbReference type="EMBL" id="JADKCH010000005">
    <property type="protein sequence ID" value="MBK8572406.1"/>
    <property type="molecule type" value="Genomic_DNA"/>
</dbReference>
<evidence type="ECO:0000313" key="4">
    <source>
        <dbReference type="Proteomes" id="UP000709959"/>
    </source>
</evidence>
<evidence type="ECO:0000313" key="3">
    <source>
        <dbReference type="EMBL" id="MBK8572406.1"/>
    </source>
</evidence>
<dbReference type="GO" id="GO:0016226">
    <property type="term" value="P:iron-sulfur cluster assembly"/>
    <property type="evidence" value="ECO:0007669"/>
    <property type="project" value="InterPro"/>
</dbReference>
<dbReference type="GO" id="GO:0005506">
    <property type="term" value="F:iron ion binding"/>
    <property type="evidence" value="ECO:0007669"/>
    <property type="project" value="InterPro"/>
</dbReference>
<dbReference type="Pfam" id="PF01592">
    <property type="entry name" value="NifU_N"/>
    <property type="match status" value="1"/>
</dbReference>
<comment type="similarity">
    <text evidence="1">Belongs to the NifU family.</text>
</comment>
<dbReference type="InterPro" id="IPR002871">
    <property type="entry name" value="NIF_FeS_clus_asmbl_NifU_N"/>
</dbReference>
<dbReference type="NCBIfam" id="TIGR01994">
    <property type="entry name" value="SUF_scaf_2"/>
    <property type="match status" value="1"/>
</dbReference>
<protein>
    <submittedName>
        <fullName evidence="3">SUF system NifU family Fe-S cluster assembly protein</fullName>
    </submittedName>
</protein>
<dbReference type="Gene3D" id="3.90.1010.10">
    <property type="match status" value="1"/>
</dbReference>
<dbReference type="PANTHER" id="PTHR10093">
    <property type="entry name" value="IRON-SULFUR CLUSTER ASSEMBLY ENZYME NIFU HOMOLOG"/>
    <property type="match status" value="1"/>
</dbReference>
<name>A0A936K5V7_9BACT</name>
<evidence type="ECO:0000256" key="1">
    <source>
        <dbReference type="ARBA" id="ARBA00006420"/>
    </source>
</evidence>
<feature type="domain" description="NIF system FeS cluster assembly NifU N-terminal" evidence="2">
    <location>
        <begin position="8"/>
        <end position="128"/>
    </location>
</feature>
<proteinExistence type="inferred from homology"/>
<dbReference type="FunFam" id="3.90.1010.10:FF:000002">
    <property type="entry name" value="Iron-sulfur cluster assembly scaffold protein NifU"/>
    <property type="match status" value="1"/>
</dbReference>
<dbReference type="Proteomes" id="UP000709959">
    <property type="component" value="Unassembled WGS sequence"/>
</dbReference>
<dbReference type="CDD" id="cd06664">
    <property type="entry name" value="IscU_like"/>
    <property type="match status" value="1"/>
</dbReference>
<dbReference type="GO" id="GO:0051536">
    <property type="term" value="F:iron-sulfur cluster binding"/>
    <property type="evidence" value="ECO:0007669"/>
    <property type="project" value="InterPro"/>
</dbReference>
<organism evidence="3 4">
    <name type="scientific">Candidatus Geothrix odensensis</name>
    <dbReference type="NCBI Taxonomy" id="2954440"/>
    <lineage>
        <taxon>Bacteria</taxon>
        <taxon>Pseudomonadati</taxon>
        <taxon>Acidobacteriota</taxon>
        <taxon>Holophagae</taxon>
        <taxon>Holophagales</taxon>
        <taxon>Holophagaceae</taxon>
        <taxon>Geothrix</taxon>
    </lineage>
</organism>
<comment type="caution">
    <text evidence="3">The sequence shown here is derived from an EMBL/GenBank/DDBJ whole genome shotgun (WGS) entry which is preliminary data.</text>
</comment>
<reference evidence="3 4" key="1">
    <citation type="submission" date="2020-10" db="EMBL/GenBank/DDBJ databases">
        <title>Connecting structure to function with the recovery of over 1000 high-quality activated sludge metagenome-assembled genomes encoding full-length rRNA genes using long-read sequencing.</title>
        <authorList>
            <person name="Singleton C.M."/>
            <person name="Petriglieri F."/>
            <person name="Kristensen J.M."/>
            <person name="Kirkegaard R.H."/>
            <person name="Michaelsen T.Y."/>
            <person name="Andersen M.H."/>
            <person name="Karst S.M."/>
            <person name="Dueholm M.S."/>
            <person name="Nielsen P.H."/>
            <person name="Albertsen M."/>
        </authorList>
    </citation>
    <scope>NUCLEOTIDE SEQUENCE [LARGE SCALE GENOMIC DNA]</scope>
    <source>
        <strain evidence="3">OdNE_18-Q3-R46-58_MAXAC.008</strain>
    </source>
</reference>
<evidence type="ECO:0000259" key="2">
    <source>
        <dbReference type="Pfam" id="PF01592"/>
    </source>
</evidence>
<accession>A0A936K5V7</accession>
<dbReference type="AlphaFoldDB" id="A0A936K5V7"/>
<gene>
    <name evidence="3" type="ORF">IPN91_07090</name>
</gene>
<dbReference type="SUPFAM" id="SSF82649">
    <property type="entry name" value="SufE/NifU"/>
    <property type="match status" value="1"/>
</dbReference>
<sequence>MSDPRELYQQVILEHNKKPRNFGKLEACTHHAEGHNPLCGDQLELSLIIENGLVQDIKFTGSGCAIDVASASLMTGAVKGRPVAEAEAMAEQFRGMVRGELEPGAGTPLLGKLTLFSGVKDLPSRVKCAVLPWATLHAALKGEEEASTE</sequence>